<protein>
    <recommendedName>
        <fullName evidence="3">DUF1249 domain-containing protein</fullName>
    </recommendedName>
</protein>
<accession>A0A1Y1QED7</accession>
<name>A0A1Y1QED7_9GAMM</name>
<proteinExistence type="predicted"/>
<dbReference type="PANTHER" id="PTHR38774:SF1">
    <property type="entry name" value="CYTOPLASMIC PROTEIN"/>
    <property type="match status" value="1"/>
</dbReference>
<dbReference type="InterPro" id="IPR009659">
    <property type="entry name" value="DUF1249"/>
</dbReference>
<sequence length="149" mass="17538">MLVKEQPASFAPQPQSFAALMEMYEINYIQLRLLCGDIRTLSDETVSRIAGGIPVALSLIENSRHTTTLMLTYVFQERSSGKDNRPDMLIRVYHDARQAEVISHRCRLTDDVVQYWGKELDTMLLCRWRMNRFLYKWTNYLRRQGHCFS</sequence>
<evidence type="ECO:0000313" key="2">
    <source>
        <dbReference type="Proteomes" id="UP000192491"/>
    </source>
</evidence>
<evidence type="ECO:0000313" key="1">
    <source>
        <dbReference type="EMBL" id="OQX03520.1"/>
    </source>
</evidence>
<dbReference type="STRING" id="1123401.GCA_000621325_00514"/>
<gene>
    <name evidence="1" type="ORF">BWK73_39320</name>
</gene>
<comment type="caution">
    <text evidence="1">The sequence shown here is derived from an EMBL/GenBank/DDBJ whole genome shotgun (WGS) entry which is preliminary data.</text>
</comment>
<dbReference type="EMBL" id="MTEJ01000401">
    <property type="protein sequence ID" value="OQX03520.1"/>
    <property type="molecule type" value="Genomic_DNA"/>
</dbReference>
<dbReference type="Proteomes" id="UP000192491">
    <property type="component" value="Unassembled WGS sequence"/>
</dbReference>
<dbReference type="AlphaFoldDB" id="A0A1Y1QED7"/>
<dbReference type="Pfam" id="PF06853">
    <property type="entry name" value="DUF1249"/>
    <property type="match status" value="1"/>
</dbReference>
<organism evidence="1 2">
    <name type="scientific">Thiothrix lacustris</name>
    <dbReference type="NCBI Taxonomy" id="525917"/>
    <lineage>
        <taxon>Bacteria</taxon>
        <taxon>Pseudomonadati</taxon>
        <taxon>Pseudomonadota</taxon>
        <taxon>Gammaproteobacteria</taxon>
        <taxon>Thiotrichales</taxon>
        <taxon>Thiotrichaceae</taxon>
        <taxon>Thiothrix</taxon>
    </lineage>
</organism>
<evidence type="ECO:0008006" key="3">
    <source>
        <dbReference type="Google" id="ProtNLM"/>
    </source>
</evidence>
<dbReference type="PANTHER" id="PTHR38774">
    <property type="entry name" value="CYTOPLASMIC PROTEIN-RELATED"/>
    <property type="match status" value="1"/>
</dbReference>
<reference evidence="1 2" key="1">
    <citation type="submission" date="2017-01" db="EMBL/GenBank/DDBJ databases">
        <title>Novel large sulfur bacteria in the metagenomes of groundwater-fed chemosynthetic microbial mats in the Lake Huron basin.</title>
        <authorList>
            <person name="Sharrar A.M."/>
            <person name="Flood B.E."/>
            <person name="Bailey J.V."/>
            <person name="Jones D.S."/>
            <person name="Biddanda B."/>
            <person name="Ruberg S.A."/>
            <person name="Marcus D.N."/>
            <person name="Dick G.J."/>
        </authorList>
    </citation>
    <scope>NUCLEOTIDE SEQUENCE [LARGE SCALE GENOMIC DNA]</scope>
    <source>
        <strain evidence="1">A8</strain>
    </source>
</reference>